<comment type="caution">
    <text evidence="2">The sequence shown here is derived from an EMBL/GenBank/DDBJ whole genome shotgun (WGS) entry which is preliminary data.</text>
</comment>
<reference evidence="2 3" key="1">
    <citation type="journal article" date="2024" name="Science">
        <title>Giant polyketide synthase enzymes in the biosynthesis of giant marine polyether toxins.</title>
        <authorList>
            <person name="Fallon T.R."/>
            <person name="Shende V.V."/>
            <person name="Wierzbicki I.H."/>
            <person name="Pendleton A.L."/>
            <person name="Watervoot N.F."/>
            <person name="Auber R.P."/>
            <person name="Gonzalez D.J."/>
            <person name="Wisecaver J.H."/>
            <person name="Moore B.S."/>
        </authorList>
    </citation>
    <scope>NUCLEOTIDE SEQUENCE [LARGE SCALE GENOMIC DNA]</scope>
    <source>
        <strain evidence="2 3">12B1</strain>
    </source>
</reference>
<name>A0AB34JAG7_PRYPA</name>
<sequence>MYGAEVERRLRELILVRRSGEAYRRTSPADGVRTTMEESLRKSDERAKKIASQCKHTSRYTYAHMLEGQSMTTGAVALASHTPKQPPRAWRDEWLLTHPEPHEVLVALEKDAAHLRAESSELRGRALESNRANRARFRRHLGTEETIRENPHRPTWLTPKSAPIPPPHSARAPSAPLQRRQAHPPATTWRRAPRVASPRNRTPRTAWNGGAARKVSTLEFILNDSAASKGHPALRRPELVNLLYESKSKVCACSVALYEHM</sequence>
<feature type="region of interest" description="Disordered" evidence="1">
    <location>
        <begin position="134"/>
        <end position="207"/>
    </location>
</feature>
<evidence type="ECO:0000313" key="3">
    <source>
        <dbReference type="Proteomes" id="UP001515480"/>
    </source>
</evidence>
<evidence type="ECO:0000256" key="1">
    <source>
        <dbReference type="SAM" id="MobiDB-lite"/>
    </source>
</evidence>
<keyword evidence="3" id="KW-1185">Reference proteome</keyword>
<proteinExistence type="predicted"/>
<dbReference type="AlphaFoldDB" id="A0AB34JAG7"/>
<gene>
    <name evidence="2" type="ORF">AB1Y20_002264</name>
</gene>
<evidence type="ECO:0000313" key="2">
    <source>
        <dbReference type="EMBL" id="KAL1515646.1"/>
    </source>
</evidence>
<feature type="compositionally biased region" description="Basic and acidic residues" evidence="1">
    <location>
        <begin position="141"/>
        <end position="152"/>
    </location>
</feature>
<protein>
    <submittedName>
        <fullName evidence="2">Uncharacterized protein</fullName>
    </submittedName>
</protein>
<dbReference type="EMBL" id="JBGBPQ010000011">
    <property type="protein sequence ID" value="KAL1515646.1"/>
    <property type="molecule type" value="Genomic_DNA"/>
</dbReference>
<dbReference type="Proteomes" id="UP001515480">
    <property type="component" value="Unassembled WGS sequence"/>
</dbReference>
<accession>A0AB34JAG7</accession>
<organism evidence="2 3">
    <name type="scientific">Prymnesium parvum</name>
    <name type="common">Toxic golden alga</name>
    <dbReference type="NCBI Taxonomy" id="97485"/>
    <lineage>
        <taxon>Eukaryota</taxon>
        <taxon>Haptista</taxon>
        <taxon>Haptophyta</taxon>
        <taxon>Prymnesiophyceae</taxon>
        <taxon>Prymnesiales</taxon>
        <taxon>Prymnesiaceae</taxon>
        <taxon>Prymnesium</taxon>
    </lineage>
</organism>